<reference evidence="2 3" key="1">
    <citation type="submission" date="2020-06" db="EMBL/GenBank/DDBJ databases">
        <authorList>
            <person name="Duchaud E."/>
        </authorList>
    </citation>
    <scope>NUCLEOTIDE SEQUENCE [LARGE SCALE GENOMIC DNA]</scope>
    <source>
        <strain evidence="2">Alteromonas fortis</strain>
    </source>
</reference>
<dbReference type="Proteomes" id="UP000509458">
    <property type="component" value="Chromosome"/>
</dbReference>
<evidence type="ECO:0000313" key="2">
    <source>
        <dbReference type="EMBL" id="CAB9494213.1"/>
    </source>
</evidence>
<evidence type="ECO:0000313" key="3">
    <source>
        <dbReference type="Proteomes" id="UP000509458"/>
    </source>
</evidence>
<organism evidence="2 3">
    <name type="scientific">Alteromonas macleodii</name>
    <name type="common">Pseudoalteromonas macleodii</name>
    <dbReference type="NCBI Taxonomy" id="28108"/>
    <lineage>
        <taxon>Bacteria</taxon>
        <taxon>Pseudomonadati</taxon>
        <taxon>Pseudomonadota</taxon>
        <taxon>Gammaproteobacteria</taxon>
        <taxon>Alteromonadales</taxon>
        <taxon>Alteromonadaceae</taxon>
        <taxon>Alteromonas/Salinimonas group</taxon>
        <taxon>Alteromonas</taxon>
    </lineage>
</organism>
<keyword evidence="1" id="KW-0472">Membrane</keyword>
<dbReference type="AlphaFoldDB" id="A0A6T9Y4B7"/>
<sequence length="104" mass="11462">MMKLIPYSNLKPRNLGIILFVARLLAYAGYFFIGVALLAFSSEIYNYIFPIVPVGGQGETYHGDTYILGVITLVFAIVILTVSALFAALVSWEASLKSPNDREI</sequence>
<feature type="transmembrane region" description="Helical" evidence="1">
    <location>
        <begin position="20"/>
        <end position="40"/>
    </location>
</feature>
<name>A0A6T9Y4B7_ALTMA</name>
<dbReference type="EMBL" id="LR812090">
    <property type="protein sequence ID" value="CAB9494213.1"/>
    <property type="molecule type" value="Genomic_DNA"/>
</dbReference>
<keyword evidence="1" id="KW-0812">Transmembrane</keyword>
<evidence type="ECO:0000256" key="1">
    <source>
        <dbReference type="SAM" id="Phobius"/>
    </source>
</evidence>
<feature type="transmembrane region" description="Helical" evidence="1">
    <location>
        <begin position="66"/>
        <end position="92"/>
    </location>
</feature>
<protein>
    <submittedName>
        <fullName evidence="2">Uncharacterized protein</fullName>
    </submittedName>
</protein>
<proteinExistence type="predicted"/>
<accession>A0A6T9Y4B7</accession>
<gene>
    <name evidence="2" type="ORF">ALFOR1_31176</name>
</gene>
<keyword evidence="1" id="KW-1133">Transmembrane helix</keyword>